<keyword evidence="7" id="KW-1185">Reference proteome</keyword>
<dbReference type="Pfam" id="PF08279">
    <property type="entry name" value="HTH_11"/>
    <property type="match status" value="1"/>
</dbReference>
<dbReference type="GO" id="GO:0004077">
    <property type="term" value="F:biotin--[biotin carboxyl-carrier protein] ligase activity"/>
    <property type="evidence" value="ECO:0007669"/>
    <property type="project" value="UniProtKB-UniRule"/>
</dbReference>
<comment type="similarity">
    <text evidence="4">Belongs to the biotin--protein ligase family.</text>
</comment>
<dbReference type="InterPro" id="IPR004408">
    <property type="entry name" value="Biotin_CoA_COase_ligase"/>
</dbReference>
<dbReference type="InterPro" id="IPR036390">
    <property type="entry name" value="WH_DNA-bd_sf"/>
</dbReference>
<feature type="binding site" evidence="4">
    <location>
        <position position="117"/>
    </location>
    <ligand>
        <name>biotin</name>
        <dbReference type="ChEBI" id="CHEBI:57586"/>
    </ligand>
</feature>
<dbReference type="EMBL" id="JAMQKC010000001">
    <property type="protein sequence ID" value="MDC3415354.1"/>
    <property type="molecule type" value="Genomic_DNA"/>
</dbReference>
<reference evidence="6" key="1">
    <citation type="submission" date="2022-06" db="EMBL/GenBank/DDBJ databases">
        <title>Aquibacillus sp. a new bacterium isolated from soil saline samples.</title>
        <authorList>
            <person name="Galisteo C."/>
            <person name="De La Haba R."/>
            <person name="Sanchez-Porro C."/>
            <person name="Ventosa A."/>
        </authorList>
    </citation>
    <scope>NUCLEOTIDE SEQUENCE</scope>
    <source>
        <strain evidence="6">3ASR75-54</strain>
    </source>
</reference>
<protein>
    <recommendedName>
        <fullName evidence="4">Bifunctional ligase/repressor BirA</fullName>
    </recommendedName>
    <alternativeName>
        <fullName evidence="4">Biotin--[acetyl-CoA-carboxylase] ligase</fullName>
        <ecNumber evidence="4">6.3.4.15</ecNumber>
    </alternativeName>
    <alternativeName>
        <fullName evidence="4">Biotin--protein ligase</fullName>
    </alternativeName>
    <alternativeName>
        <fullName evidence="4">Biotin-[acetyl-CoA carboxylase] synthetase</fullName>
    </alternativeName>
</protein>
<dbReference type="InterPro" id="IPR036388">
    <property type="entry name" value="WH-like_DNA-bd_sf"/>
</dbReference>
<organism evidence="6 7">
    <name type="scientific">Aquibacillus salsiterrae</name>
    <dbReference type="NCBI Taxonomy" id="2950439"/>
    <lineage>
        <taxon>Bacteria</taxon>
        <taxon>Bacillati</taxon>
        <taxon>Bacillota</taxon>
        <taxon>Bacilli</taxon>
        <taxon>Bacillales</taxon>
        <taxon>Bacillaceae</taxon>
        <taxon>Aquibacillus</taxon>
    </lineage>
</organism>
<dbReference type="InterPro" id="IPR003142">
    <property type="entry name" value="BPL_C"/>
</dbReference>
<dbReference type="GO" id="GO:0005524">
    <property type="term" value="F:ATP binding"/>
    <property type="evidence" value="ECO:0007669"/>
    <property type="project" value="UniProtKB-UniRule"/>
</dbReference>
<dbReference type="Gene3D" id="2.30.30.100">
    <property type="match status" value="1"/>
</dbReference>
<accession>A0A9X3WDC7</accession>
<evidence type="ECO:0000313" key="7">
    <source>
        <dbReference type="Proteomes" id="UP001145069"/>
    </source>
</evidence>
<dbReference type="Proteomes" id="UP001145069">
    <property type="component" value="Unassembled WGS sequence"/>
</dbReference>
<gene>
    <name evidence="4" type="primary">birA</name>
    <name evidence="6" type="ORF">NC799_00300</name>
</gene>
<dbReference type="RefSeq" id="WP_272444323.1">
    <property type="nucleotide sequence ID" value="NZ_JAMQKC010000001.1"/>
</dbReference>
<dbReference type="GO" id="GO:0009249">
    <property type="term" value="P:protein lipoylation"/>
    <property type="evidence" value="ECO:0007669"/>
    <property type="project" value="UniProtKB-ARBA"/>
</dbReference>
<dbReference type="SUPFAM" id="SSF46785">
    <property type="entry name" value="Winged helix' DNA-binding domain"/>
    <property type="match status" value="1"/>
</dbReference>
<comment type="catalytic activity">
    <reaction evidence="4">
        <text>biotin + L-lysyl-[protein] + ATP = N(6)-biotinyl-L-lysyl-[protein] + AMP + diphosphate + H(+)</text>
        <dbReference type="Rhea" id="RHEA:11756"/>
        <dbReference type="Rhea" id="RHEA-COMP:9752"/>
        <dbReference type="Rhea" id="RHEA-COMP:10505"/>
        <dbReference type="ChEBI" id="CHEBI:15378"/>
        <dbReference type="ChEBI" id="CHEBI:29969"/>
        <dbReference type="ChEBI" id="CHEBI:30616"/>
        <dbReference type="ChEBI" id="CHEBI:33019"/>
        <dbReference type="ChEBI" id="CHEBI:57586"/>
        <dbReference type="ChEBI" id="CHEBI:83144"/>
        <dbReference type="ChEBI" id="CHEBI:456215"/>
        <dbReference type="EC" id="6.3.4.15"/>
    </reaction>
</comment>
<dbReference type="InterPro" id="IPR030855">
    <property type="entry name" value="Bifunct_BirA"/>
</dbReference>
<keyword evidence="4" id="KW-0678">Repressor</keyword>
<keyword evidence="3 4" id="KW-0092">Biotin</keyword>
<evidence type="ECO:0000256" key="1">
    <source>
        <dbReference type="ARBA" id="ARBA00022598"/>
    </source>
</evidence>
<evidence type="ECO:0000313" key="6">
    <source>
        <dbReference type="EMBL" id="MDC3415354.1"/>
    </source>
</evidence>
<dbReference type="GO" id="GO:0005737">
    <property type="term" value="C:cytoplasm"/>
    <property type="evidence" value="ECO:0007669"/>
    <property type="project" value="TreeGrafter"/>
</dbReference>
<dbReference type="GO" id="GO:0006355">
    <property type="term" value="P:regulation of DNA-templated transcription"/>
    <property type="evidence" value="ECO:0007669"/>
    <property type="project" value="UniProtKB-UniRule"/>
</dbReference>
<keyword evidence="2 4" id="KW-0238">DNA-binding</keyword>
<evidence type="ECO:0000256" key="4">
    <source>
        <dbReference type="HAMAP-Rule" id="MF_00978"/>
    </source>
</evidence>
<dbReference type="InterPro" id="IPR011991">
    <property type="entry name" value="ArsR-like_HTH"/>
</dbReference>
<evidence type="ECO:0000256" key="3">
    <source>
        <dbReference type="ARBA" id="ARBA00023267"/>
    </source>
</evidence>
<keyword evidence="4" id="KW-0804">Transcription</keyword>
<name>A0A9X3WDC7_9BACI</name>
<dbReference type="PANTHER" id="PTHR12835">
    <property type="entry name" value="BIOTIN PROTEIN LIGASE"/>
    <property type="match status" value="1"/>
</dbReference>
<dbReference type="SUPFAM" id="SSF55681">
    <property type="entry name" value="Class II aaRS and biotin synthetases"/>
    <property type="match status" value="1"/>
</dbReference>
<dbReference type="Gene3D" id="3.30.930.10">
    <property type="entry name" value="Bira Bifunctional Protein, Domain 2"/>
    <property type="match status" value="1"/>
</dbReference>
<dbReference type="InterPro" id="IPR013196">
    <property type="entry name" value="HTH_11"/>
</dbReference>
<dbReference type="Pfam" id="PF02237">
    <property type="entry name" value="BPL_C"/>
    <property type="match status" value="1"/>
</dbReference>
<dbReference type="NCBIfam" id="TIGR00121">
    <property type="entry name" value="birA_ligase"/>
    <property type="match status" value="1"/>
</dbReference>
<keyword evidence="4" id="KW-0067">ATP-binding</keyword>
<dbReference type="Gene3D" id="1.10.10.10">
    <property type="entry name" value="Winged helix-like DNA-binding domain superfamily/Winged helix DNA-binding domain"/>
    <property type="match status" value="1"/>
</dbReference>
<feature type="DNA-binding region" description="H-T-H motif" evidence="4">
    <location>
        <begin position="22"/>
        <end position="41"/>
    </location>
</feature>
<dbReference type="InterPro" id="IPR045864">
    <property type="entry name" value="aa-tRNA-synth_II/BPL/LPL"/>
</dbReference>
<evidence type="ECO:0000256" key="2">
    <source>
        <dbReference type="ARBA" id="ARBA00023125"/>
    </source>
</evidence>
<proteinExistence type="inferred from homology"/>
<comment type="caution">
    <text evidence="4">Lacks conserved residue(s) required for the propagation of feature annotation.</text>
</comment>
<dbReference type="AlphaFoldDB" id="A0A9X3WDC7"/>
<comment type="caution">
    <text evidence="6">The sequence shown here is derived from an EMBL/GenBank/DDBJ whole genome shotgun (WGS) entry which is preliminary data.</text>
</comment>
<dbReference type="GO" id="GO:0003677">
    <property type="term" value="F:DNA binding"/>
    <property type="evidence" value="ECO:0007669"/>
    <property type="project" value="UniProtKB-UniRule"/>
</dbReference>
<sequence>MESTRNKLIDILNVHKNSFISGQQLSNQLNISRTAVWKHMRELEKDGYVIEAAPRKGYRIVESPKKVSSNTIHWGLQTKWLGKEVVHKHRVPSTQTVAHQQALNGSSHGTVVIADQQTKGKGRLNRKWYSENDDGVWMSVVLRPNIPPNQAPQLTLLAATVLANVLTKLKIPEVGIKWPNDILIGDKKVAGILTEMQAEHDQIHYLVLGIGLNVNQSSDTFPDEVKDIATSLKLASNQSYSIRQLIQDILFEFEKSYDVYMSDGFTSIKQNWERFGYKMGEKVAINSGNRTWTATLHGIEADGSLLVSNDDGSHERLYSAEINWKGGNVVEE</sequence>
<dbReference type="HAMAP" id="MF_00978">
    <property type="entry name" value="Bifunct_BirA"/>
    <property type="match status" value="1"/>
</dbReference>
<dbReference type="GO" id="GO:0016740">
    <property type="term" value="F:transferase activity"/>
    <property type="evidence" value="ECO:0007669"/>
    <property type="project" value="UniProtKB-ARBA"/>
</dbReference>
<evidence type="ECO:0000259" key="5">
    <source>
        <dbReference type="PROSITE" id="PS51733"/>
    </source>
</evidence>
<dbReference type="EC" id="6.3.4.15" evidence="4"/>
<dbReference type="Pfam" id="PF03099">
    <property type="entry name" value="BPL_LplA_LipB"/>
    <property type="match status" value="1"/>
</dbReference>
<feature type="binding site" evidence="4">
    <location>
        <position position="188"/>
    </location>
    <ligand>
        <name>biotin</name>
        <dbReference type="ChEBI" id="CHEBI:57586"/>
    </ligand>
</feature>
<dbReference type="PROSITE" id="PS51733">
    <property type="entry name" value="BPL_LPL_CATALYTIC"/>
    <property type="match status" value="1"/>
</dbReference>
<dbReference type="CDD" id="cd00090">
    <property type="entry name" value="HTH_ARSR"/>
    <property type="match status" value="1"/>
</dbReference>
<feature type="domain" description="BPL/LPL catalytic" evidence="5">
    <location>
        <begin position="70"/>
        <end position="261"/>
    </location>
</feature>
<keyword evidence="1 4" id="KW-0436">Ligase</keyword>
<keyword evidence="4" id="KW-0547">Nucleotide-binding</keyword>
<keyword evidence="4" id="KW-0805">Transcription regulation</keyword>
<comment type="function">
    <text evidence="4">Acts both as a biotin--[acetyl-CoA-carboxylase] ligase and a repressor.</text>
</comment>
<dbReference type="CDD" id="cd16442">
    <property type="entry name" value="BPL"/>
    <property type="match status" value="1"/>
</dbReference>
<dbReference type="PANTHER" id="PTHR12835:SF5">
    <property type="entry name" value="BIOTIN--PROTEIN LIGASE"/>
    <property type="match status" value="1"/>
</dbReference>
<dbReference type="InterPro" id="IPR004143">
    <property type="entry name" value="BPL_LPL_catalytic"/>
</dbReference>